<name>A0A9E8CTJ0_9HYPH</name>
<accession>A0A9E8CTJ0</accession>
<dbReference type="AlphaFoldDB" id="A0A9E8CTJ0"/>
<organism evidence="1">
    <name type="scientific">Bosea sp. NBC_00436</name>
    <dbReference type="NCBI Taxonomy" id="2969620"/>
    <lineage>
        <taxon>Bacteria</taxon>
        <taxon>Pseudomonadati</taxon>
        <taxon>Pseudomonadota</taxon>
        <taxon>Alphaproteobacteria</taxon>
        <taxon>Hyphomicrobiales</taxon>
        <taxon>Boseaceae</taxon>
        <taxon>Bosea</taxon>
    </lineage>
</organism>
<dbReference type="EMBL" id="CP102774">
    <property type="protein sequence ID" value="UZF88916.1"/>
    <property type="molecule type" value="Genomic_DNA"/>
</dbReference>
<protein>
    <submittedName>
        <fullName evidence="1">Uncharacterized protein</fullName>
    </submittedName>
</protein>
<evidence type="ECO:0000313" key="1">
    <source>
        <dbReference type="EMBL" id="UZF88916.1"/>
    </source>
</evidence>
<reference evidence="1" key="1">
    <citation type="submission" date="2022-08" db="EMBL/GenBank/DDBJ databases">
        <title>Complete Genome Sequences of 2 Bosea sp. soil isolates.</title>
        <authorList>
            <person name="Alvarez Arevalo M."/>
            <person name="Sterndorff E.B."/>
            <person name="Faurdal D."/>
            <person name="Joergensen T.S."/>
            <person name="Weber T."/>
        </authorList>
    </citation>
    <scope>NUCLEOTIDE SEQUENCE</scope>
    <source>
        <strain evidence="1">NBC_00436</strain>
    </source>
</reference>
<proteinExistence type="predicted"/>
<sequence length="94" mass="10380">MRYTDELDALRAARDALRHRIAERLALEAGSPAEGALPEAWLTAADEAIEAWENEGEEAQDSRAFRPIGPLQDMLADHAALVARIAETLDRRLS</sequence>
<gene>
    <name evidence="1" type="ORF">NWE54_09085</name>
</gene>